<dbReference type="Proteomes" id="UP000093366">
    <property type="component" value="Unassembled WGS sequence"/>
</dbReference>
<evidence type="ECO:0000313" key="1">
    <source>
        <dbReference type="EMBL" id="OCQ21909.1"/>
    </source>
</evidence>
<proteinExistence type="predicted"/>
<sequence>MEQQTDVKISSEFKLHVLASFSYMGKGYKLSEQQKIHDFKKGSHVLGFYIIRAIDNMVNKVDSSLDVYVDGEKLNKSESADGQYFFVTGQKVAAVLERASRSHAFNVELKSASGKVYPVEFNNEQLSLGTKMYFTCSKNIT</sequence>
<protein>
    <submittedName>
        <fullName evidence="1">Uncharacterized protein</fullName>
    </submittedName>
</protein>
<dbReference type="EMBL" id="MAUJ01000002">
    <property type="protein sequence ID" value="OCQ21909.1"/>
    <property type="molecule type" value="Genomic_DNA"/>
</dbReference>
<gene>
    <name evidence="1" type="ORF">A7985_08860</name>
</gene>
<comment type="caution">
    <text evidence="1">The sequence shown here is derived from an EMBL/GenBank/DDBJ whole genome shotgun (WGS) entry which is preliminary data.</text>
</comment>
<evidence type="ECO:0000313" key="2">
    <source>
        <dbReference type="Proteomes" id="UP000093366"/>
    </source>
</evidence>
<reference evidence="2" key="1">
    <citation type="submission" date="2016-07" db="EMBL/GenBank/DDBJ databases">
        <authorList>
            <person name="Florea S."/>
            <person name="Webb J.S."/>
            <person name="Jaromczyk J."/>
            <person name="Schardl C.L."/>
        </authorList>
    </citation>
    <scope>NUCLEOTIDE SEQUENCE [LARGE SCALE GENOMIC DNA]</scope>
    <source>
        <strain evidence="2">IPB1</strain>
    </source>
</reference>
<accession>A0A1C0TRM5</accession>
<name>A0A1C0TRM5_9GAMM</name>
<organism evidence="1 2">
    <name type="scientific">Pseudoalteromonas luteoviolacea</name>
    <dbReference type="NCBI Taxonomy" id="43657"/>
    <lineage>
        <taxon>Bacteria</taxon>
        <taxon>Pseudomonadati</taxon>
        <taxon>Pseudomonadota</taxon>
        <taxon>Gammaproteobacteria</taxon>
        <taxon>Alteromonadales</taxon>
        <taxon>Pseudoalteromonadaceae</taxon>
        <taxon>Pseudoalteromonas</taxon>
    </lineage>
</organism>
<dbReference type="AlphaFoldDB" id="A0A1C0TRM5"/>